<organism evidence="1 2">
    <name type="scientific">Aspergillus ibericus CBS 121593</name>
    <dbReference type="NCBI Taxonomy" id="1448316"/>
    <lineage>
        <taxon>Eukaryota</taxon>
        <taxon>Fungi</taxon>
        <taxon>Dikarya</taxon>
        <taxon>Ascomycota</taxon>
        <taxon>Pezizomycotina</taxon>
        <taxon>Eurotiomycetes</taxon>
        <taxon>Eurotiomycetidae</taxon>
        <taxon>Eurotiales</taxon>
        <taxon>Aspergillaceae</taxon>
        <taxon>Aspergillus</taxon>
        <taxon>Aspergillus subgen. Circumdati</taxon>
    </lineage>
</organism>
<reference evidence="1 2" key="1">
    <citation type="submission" date="2018-02" db="EMBL/GenBank/DDBJ databases">
        <title>The genomes of Aspergillus section Nigri reveals drivers in fungal speciation.</title>
        <authorList>
            <consortium name="DOE Joint Genome Institute"/>
            <person name="Vesth T.C."/>
            <person name="Nybo J."/>
            <person name="Theobald S."/>
            <person name="Brandl J."/>
            <person name="Frisvad J.C."/>
            <person name="Nielsen K.F."/>
            <person name="Lyhne E.K."/>
            <person name="Kogle M.E."/>
            <person name="Kuo A."/>
            <person name="Riley R."/>
            <person name="Clum A."/>
            <person name="Nolan M."/>
            <person name="Lipzen A."/>
            <person name="Salamov A."/>
            <person name="Henrissat B."/>
            <person name="Wiebenga A."/>
            <person name="De vries R.P."/>
            <person name="Grigoriev I.V."/>
            <person name="Mortensen U.H."/>
            <person name="Andersen M.R."/>
            <person name="Baker S.E."/>
        </authorList>
    </citation>
    <scope>NUCLEOTIDE SEQUENCE [LARGE SCALE GENOMIC DNA]</scope>
    <source>
        <strain evidence="1 2">CBS 121593</strain>
    </source>
</reference>
<protein>
    <submittedName>
        <fullName evidence="1">Uncharacterized protein</fullName>
    </submittedName>
</protein>
<proteinExistence type="predicted"/>
<name>A0A395HC85_9EURO</name>
<accession>A0A395HC85</accession>
<dbReference type="Proteomes" id="UP000249402">
    <property type="component" value="Unassembled WGS sequence"/>
</dbReference>
<dbReference type="GeneID" id="37218485"/>
<evidence type="ECO:0000313" key="1">
    <source>
        <dbReference type="EMBL" id="RAL05320.1"/>
    </source>
</evidence>
<evidence type="ECO:0000313" key="2">
    <source>
        <dbReference type="Proteomes" id="UP000249402"/>
    </source>
</evidence>
<keyword evidence="2" id="KW-1185">Reference proteome</keyword>
<dbReference type="EMBL" id="KZ824421">
    <property type="protein sequence ID" value="RAL05320.1"/>
    <property type="molecule type" value="Genomic_DNA"/>
</dbReference>
<dbReference type="RefSeq" id="XP_025579647.1">
    <property type="nucleotide sequence ID" value="XM_025713620.1"/>
</dbReference>
<dbReference type="VEuPathDB" id="FungiDB:BO80DRAFT_134310"/>
<sequence length="226" mass="24282">MNDGSEGVGRPVKLASVMRYRPDSGVVSGDRNRAPGRGNVNDGYSNDFAVRRRGIRSVLIPGQGRVVAGRWVGEEAREAGSEGQLRHGRFQLALNARLTHGVARARDGVRRLAVEFPSPLPPPARPWFGCCLAVSALLPCLHPWHEISVRYCLRTTCHRLIRLFPSLTRSKGAPISPAQPVLGRCGTFPLPSATISDYLLDKSTKASGVVGLVCGSSPPGNVVSSR</sequence>
<dbReference type="AlphaFoldDB" id="A0A395HC85"/>
<gene>
    <name evidence="1" type="ORF">BO80DRAFT_134310</name>
</gene>